<dbReference type="EMBL" id="SMNA01000012">
    <property type="protein sequence ID" value="TDE89495.1"/>
    <property type="molecule type" value="Genomic_DNA"/>
</dbReference>
<dbReference type="RefSeq" id="WP_133109497.1">
    <property type="nucleotide sequence ID" value="NZ_SMNA01000012.1"/>
</dbReference>
<proteinExistence type="predicted"/>
<organism evidence="1 2">
    <name type="scientific">Occultella glacieicola</name>
    <dbReference type="NCBI Taxonomy" id="2518684"/>
    <lineage>
        <taxon>Bacteria</taxon>
        <taxon>Bacillati</taxon>
        <taxon>Actinomycetota</taxon>
        <taxon>Actinomycetes</taxon>
        <taxon>Micrococcales</taxon>
        <taxon>Ruaniaceae</taxon>
        <taxon>Occultella</taxon>
    </lineage>
</organism>
<accession>A0ABY2DYC8</accession>
<evidence type="ECO:0000313" key="1">
    <source>
        <dbReference type="EMBL" id="TDE89495.1"/>
    </source>
</evidence>
<dbReference type="InterPro" id="IPR029058">
    <property type="entry name" value="AB_hydrolase_fold"/>
</dbReference>
<gene>
    <name evidence="1" type="ORF">EXU48_20225</name>
</gene>
<evidence type="ECO:0000313" key="2">
    <source>
        <dbReference type="Proteomes" id="UP000504882"/>
    </source>
</evidence>
<dbReference type="Gene3D" id="3.40.50.1820">
    <property type="entry name" value="alpha/beta hydrolase"/>
    <property type="match status" value="1"/>
</dbReference>
<dbReference type="Proteomes" id="UP000504882">
    <property type="component" value="Unassembled WGS sequence"/>
</dbReference>
<comment type="caution">
    <text evidence="1">The sequence shown here is derived from an EMBL/GenBank/DDBJ whole genome shotgun (WGS) entry which is preliminary data.</text>
</comment>
<keyword evidence="2" id="KW-1185">Reference proteome</keyword>
<dbReference type="SUPFAM" id="SSF53474">
    <property type="entry name" value="alpha/beta-Hydrolases"/>
    <property type="match status" value="1"/>
</dbReference>
<name>A0ABY2DYC8_9MICO</name>
<sequence>MAGADTSLAPLVLLHGSNGYETDLLPLAEELAPGAAKLGVRGTVAMEPGYAFFRRSPDRRLDEDAIVAAVPALSTFIEKSCVDHNLTGRPVAVGFSNGAIMVAALLITRPGLFERAILFRPLSPFAVDPPHLLDGTPVLIVDGAKDVRRSSGDGRRLAERLRRAGALVIQHELPVGHRITSQDVLTARQWLG</sequence>
<reference evidence="1 2" key="1">
    <citation type="submission" date="2019-03" db="EMBL/GenBank/DDBJ databases">
        <title>Genomic features of bacteria from cold environments.</title>
        <authorList>
            <person name="Shen L."/>
        </authorList>
    </citation>
    <scope>NUCLEOTIDE SEQUENCE [LARGE SCALE GENOMIC DNA]</scope>
    <source>
        <strain evidence="2">T3246-1</strain>
    </source>
</reference>
<protein>
    <recommendedName>
        <fullName evidence="3">Esterase</fullName>
    </recommendedName>
</protein>
<evidence type="ECO:0008006" key="3">
    <source>
        <dbReference type="Google" id="ProtNLM"/>
    </source>
</evidence>